<keyword evidence="2 6" id="KW-0378">Hydrolase</keyword>
<dbReference type="PANTHER" id="PTHR42812">
    <property type="entry name" value="BETA-XYLOSIDASE"/>
    <property type="match status" value="1"/>
</dbReference>
<keyword evidence="9" id="KW-1185">Reference proteome</keyword>
<comment type="similarity">
    <text evidence="1 6">Belongs to the glycosyl hydrolase 43 family.</text>
</comment>
<feature type="active site" description="Proton donor" evidence="4">
    <location>
        <position position="237"/>
    </location>
</feature>
<dbReference type="SUPFAM" id="SSF75005">
    <property type="entry name" value="Arabinanase/levansucrase/invertase"/>
    <property type="match status" value="1"/>
</dbReference>
<dbReference type="CDD" id="cd18617">
    <property type="entry name" value="GH43_XynB-like"/>
    <property type="match status" value="1"/>
</dbReference>
<gene>
    <name evidence="8" type="ORF">CW354_01160</name>
</gene>
<dbReference type="PANTHER" id="PTHR42812:SF12">
    <property type="entry name" value="BETA-XYLOSIDASE-RELATED"/>
    <property type="match status" value="1"/>
</dbReference>
<evidence type="ECO:0000256" key="2">
    <source>
        <dbReference type="ARBA" id="ARBA00022801"/>
    </source>
</evidence>
<dbReference type="Pfam" id="PF17851">
    <property type="entry name" value="GH43_C2"/>
    <property type="match status" value="1"/>
</dbReference>
<evidence type="ECO:0000313" key="8">
    <source>
        <dbReference type="EMBL" id="PQA89510.1"/>
    </source>
</evidence>
<dbReference type="OrthoDB" id="9801455at2"/>
<reference evidence="8 9" key="1">
    <citation type="submission" date="2017-12" db="EMBL/GenBank/DDBJ databases">
        <authorList>
            <person name="Hurst M.R.H."/>
        </authorList>
    </citation>
    <scope>NUCLEOTIDE SEQUENCE [LARGE SCALE GENOMIC DNA]</scope>
    <source>
        <strain evidence="8 9">SY-3-19</strain>
    </source>
</reference>
<proteinExistence type="inferred from homology"/>
<comment type="caution">
    <text evidence="8">The sequence shown here is derived from an EMBL/GenBank/DDBJ whole genome shotgun (WGS) entry which is preliminary data.</text>
</comment>
<evidence type="ECO:0000256" key="6">
    <source>
        <dbReference type="RuleBase" id="RU361187"/>
    </source>
</evidence>
<name>A0A2S7KAG8_9PROT</name>
<dbReference type="PROSITE" id="PS51257">
    <property type="entry name" value="PROKAR_LIPOPROTEIN"/>
    <property type="match status" value="1"/>
</dbReference>
<organism evidence="8 9">
    <name type="scientific">Hyphococcus luteus</name>
    <dbReference type="NCBI Taxonomy" id="2058213"/>
    <lineage>
        <taxon>Bacteria</taxon>
        <taxon>Pseudomonadati</taxon>
        <taxon>Pseudomonadota</taxon>
        <taxon>Alphaproteobacteria</taxon>
        <taxon>Parvularculales</taxon>
        <taxon>Parvularculaceae</taxon>
        <taxon>Hyphococcus</taxon>
    </lineage>
</organism>
<evidence type="ECO:0000256" key="4">
    <source>
        <dbReference type="PIRSR" id="PIRSR606710-1"/>
    </source>
</evidence>
<evidence type="ECO:0000256" key="1">
    <source>
        <dbReference type="ARBA" id="ARBA00009865"/>
    </source>
</evidence>
<dbReference type="EMBL" id="PJCH01000001">
    <property type="protein sequence ID" value="PQA89510.1"/>
    <property type="molecule type" value="Genomic_DNA"/>
</dbReference>
<dbReference type="Gene3D" id="2.115.10.20">
    <property type="entry name" value="Glycosyl hydrolase domain, family 43"/>
    <property type="match status" value="1"/>
</dbReference>
<dbReference type="RefSeq" id="WP_104828212.1">
    <property type="nucleotide sequence ID" value="NZ_PJCH01000001.1"/>
</dbReference>
<dbReference type="GO" id="GO:0005975">
    <property type="term" value="P:carbohydrate metabolic process"/>
    <property type="evidence" value="ECO:0007669"/>
    <property type="project" value="InterPro"/>
</dbReference>
<feature type="site" description="Important for catalytic activity, responsible for pKa modulation of the active site Glu and correct orientation of both the proton donor and substrate" evidence="5">
    <location>
        <position position="172"/>
    </location>
</feature>
<dbReference type="AlphaFoldDB" id="A0A2S7KAG8"/>
<dbReference type="Proteomes" id="UP000239504">
    <property type="component" value="Unassembled WGS sequence"/>
</dbReference>
<evidence type="ECO:0000313" key="9">
    <source>
        <dbReference type="Proteomes" id="UP000239504"/>
    </source>
</evidence>
<evidence type="ECO:0000259" key="7">
    <source>
        <dbReference type="Pfam" id="PF17851"/>
    </source>
</evidence>
<dbReference type="Gene3D" id="2.60.120.200">
    <property type="match status" value="1"/>
</dbReference>
<evidence type="ECO:0000256" key="5">
    <source>
        <dbReference type="PIRSR" id="PIRSR606710-2"/>
    </source>
</evidence>
<feature type="active site" description="Proton acceptor" evidence="4">
    <location>
        <position position="65"/>
    </location>
</feature>
<dbReference type="InterPro" id="IPR051795">
    <property type="entry name" value="Glycosyl_Hydrlase_43"/>
</dbReference>
<dbReference type="InterPro" id="IPR006710">
    <property type="entry name" value="Glyco_hydro_43"/>
</dbReference>
<sequence>MQKTLKAMSALAAVMLAACQPSVRTEETEAAAARFEAFYYEGADYSDALAPDEYRNPILSGFYPDPSIAKAGDEYYLVNSTFSWFPGIPVFKSRDLVNWTQIGNVIDRAGMLDFTDLGVSRGVFAPTIEYHDGVFYVANTCVDCGGNFIVTAEDPAGPWSDPVWLPDIGGIDPSLFFDDDGAVYLMNNDAPPGEAKYDGHRAIWIRKIDPETFQSLEAPTVLIDGGVRPEEKPIWIEGPHIYKIGETYYLSAAEGGTAINHSQVVLRSDHVLGPYEPYEGNPILTQRDLPPDRENAVTSVGHADLVDTGEGGWRAVFLGVRPYEGDYYNTGRETFLLPVEWVGGWPVILPRGAPVPLKAKRPALPPGETPPVPTHGDFSLTENFDEDDLAPYWLSLRGPADEWLSIKDGAAILTAQKDGLGDFGYPAFLARRQQHLNALAETSVVFNPQHPGEEAGLAVFQNDAYFYALGVTLDEDGSRTVRLRRRAGAETPSEGEVVASASLGAPAETPVRLRIRARGDAYDFDYAQEGGAWMSLKQGADGKILSTHVAGGFVGAVFGIYAE</sequence>
<dbReference type="Pfam" id="PF04616">
    <property type="entry name" value="Glyco_hydro_43"/>
    <property type="match status" value="1"/>
</dbReference>
<dbReference type="GO" id="GO:0004553">
    <property type="term" value="F:hydrolase activity, hydrolyzing O-glycosyl compounds"/>
    <property type="evidence" value="ECO:0007669"/>
    <property type="project" value="InterPro"/>
</dbReference>
<feature type="domain" description="Beta-xylosidase C-terminal Concanavalin A-like" evidence="7">
    <location>
        <begin position="382"/>
        <end position="562"/>
    </location>
</feature>
<dbReference type="SUPFAM" id="SSF49899">
    <property type="entry name" value="Concanavalin A-like lectins/glucanases"/>
    <property type="match status" value="1"/>
</dbReference>
<dbReference type="InterPro" id="IPR023296">
    <property type="entry name" value="Glyco_hydro_beta-prop_sf"/>
</dbReference>
<accession>A0A2S7KAG8</accession>
<evidence type="ECO:0000256" key="3">
    <source>
        <dbReference type="ARBA" id="ARBA00023295"/>
    </source>
</evidence>
<keyword evidence="3 6" id="KW-0326">Glycosidase</keyword>
<dbReference type="InterPro" id="IPR041542">
    <property type="entry name" value="GH43_C2"/>
</dbReference>
<dbReference type="InterPro" id="IPR013320">
    <property type="entry name" value="ConA-like_dom_sf"/>
</dbReference>
<protein>
    <submittedName>
        <fullName evidence="8">Glycoside hydrolase 43 family protein</fullName>
    </submittedName>
</protein>